<proteinExistence type="predicted"/>
<accession>A0A085NGX0</accession>
<evidence type="ECO:0000313" key="1">
    <source>
        <dbReference type="EMBL" id="KFD68716.1"/>
    </source>
</evidence>
<protein>
    <submittedName>
        <fullName evidence="1">Uncharacterized protein</fullName>
    </submittedName>
</protein>
<name>A0A085NGX0_9BILA</name>
<dbReference type="Proteomes" id="UP000030758">
    <property type="component" value="Unassembled WGS sequence"/>
</dbReference>
<organism evidence="1">
    <name type="scientific">Trichuris suis</name>
    <name type="common">pig whipworm</name>
    <dbReference type="NCBI Taxonomy" id="68888"/>
    <lineage>
        <taxon>Eukaryota</taxon>
        <taxon>Metazoa</taxon>
        <taxon>Ecdysozoa</taxon>
        <taxon>Nematoda</taxon>
        <taxon>Enoplea</taxon>
        <taxon>Dorylaimia</taxon>
        <taxon>Trichinellida</taxon>
        <taxon>Trichuridae</taxon>
        <taxon>Trichuris</taxon>
    </lineage>
</organism>
<dbReference type="EMBL" id="KL367502">
    <property type="protein sequence ID" value="KFD68716.1"/>
    <property type="molecule type" value="Genomic_DNA"/>
</dbReference>
<reference evidence="1" key="1">
    <citation type="journal article" date="2014" name="Nat. Genet.">
        <title>Genome and transcriptome of the porcine whipworm Trichuris suis.</title>
        <authorList>
            <person name="Jex A.R."/>
            <person name="Nejsum P."/>
            <person name="Schwarz E.M."/>
            <person name="Hu L."/>
            <person name="Young N.D."/>
            <person name="Hall R.S."/>
            <person name="Korhonen P.K."/>
            <person name="Liao S."/>
            <person name="Thamsborg S."/>
            <person name="Xia J."/>
            <person name="Xu P."/>
            <person name="Wang S."/>
            <person name="Scheerlinck J.P."/>
            <person name="Hofmann A."/>
            <person name="Sternberg P.W."/>
            <person name="Wang J."/>
            <person name="Gasser R.B."/>
        </authorList>
    </citation>
    <scope>NUCLEOTIDE SEQUENCE [LARGE SCALE GENOMIC DNA]</scope>
    <source>
        <strain evidence="1">DCEP-RM93F</strain>
    </source>
</reference>
<sequence>MPLLRVDKFADNDLIDNRIMITVCHCHCMGVSLRSTTCQLLLVCQLRQTCTIEVQNGRACHVKRVGQMLFSNKGSNDVPIEN</sequence>
<gene>
    <name evidence="1" type="ORF">M514_19159</name>
</gene>
<dbReference type="AlphaFoldDB" id="A0A085NGX0"/>